<proteinExistence type="predicted"/>
<name>A0A8T1T4K8_CHESE</name>
<evidence type="ECO:0000313" key="4">
    <source>
        <dbReference type="EMBL" id="KAG6935897.1"/>
    </source>
</evidence>
<keyword evidence="5" id="KW-1185">Reference proteome</keyword>
<dbReference type="OrthoDB" id="5919228at2759"/>
<dbReference type="SUPFAM" id="SSF46689">
    <property type="entry name" value="Homeodomain-like"/>
    <property type="match status" value="1"/>
</dbReference>
<comment type="caution">
    <text evidence="4">The sequence shown here is derived from an EMBL/GenBank/DDBJ whole genome shotgun (WGS) entry which is preliminary data.</text>
</comment>
<dbReference type="GO" id="GO:0005634">
    <property type="term" value="C:nucleus"/>
    <property type="evidence" value="ECO:0007669"/>
    <property type="project" value="TreeGrafter"/>
</dbReference>
<dbReference type="PROSITE" id="PS51253">
    <property type="entry name" value="HTH_CENPB"/>
    <property type="match status" value="1"/>
</dbReference>
<dbReference type="AlphaFoldDB" id="A0A8T1T4K8"/>
<organism evidence="4 5">
    <name type="scientific">Chelydra serpentina</name>
    <name type="common">Snapping turtle</name>
    <name type="synonym">Testudo serpentina</name>
    <dbReference type="NCBI Taxonomy" id="8475"/>
    <lineage>
        <taxon>Eukaryota</taxon>
        <taxon>Metazoa</taxon>
        <taxon>Chordata</taxon>
        <taxon>Craniata</taxon>
        <taxon>Vertebrata</taxon>
        <taxon>Euteleostomi</taxon>
        <taxon>Archelosauria</taxon>
        <taxon>Testudinata</taxon>
        <taxon>Testudines</taxon>
        <taxon>Cryptodira</taxon>
        <taxon>Durocryptodira</taxon>
        <taxon>Americhelydia</taxon>
        <taxon>Chelydroidea</taxon>
        <taxon>Chelydridae</taxon>
        <taxon>Chelydra</taxon>
    </lineage>
</organism>
<dbReference type="Gene3D" id="1.10.10.60">
    <property type="entry name" value="Homeodomain-like"/>
    <property type="match status" value="1"/>
</dbReference>
<protein>
    <submittedName>
        <fullName evidence="4">Tigger transposable element derived 5</fullName>
    </submittedName>
</protein>
<feature type="non-terminal residue" evidence="4">
    <location>
        <position position="1"/>
    </location>
</feature>
<dbReference type="Gene3D" id="1.10.10.10">
    <property type="entry name" value="Winged helix-like DNA-binding domain superfamily/Winged helix DNA-binding domain"/>
    <property type="match status" value="1"/>
</dbReference>
<dbReference type="InterPro" id="IPR050863">
    <property type="entry name" value="CenT-Element_Derived"/>
</dbReference>
<reference evidence="4 5" key="1">
    <citation type="journal article" date="2020" name="G3 (Bethesda)">
        <title>Draft Genome of the Common Snapping Turtle, Chelydra serpentina, a Model for Phenotypic Plasticity in Reptiles.</title>
        <authorList>
            <person name="Das D."/>
            <person name="Singh S.K."/>
            <person name="Bierstedt J."/>
            <person name="Erickson A."/>
            <person name="Galli G.L.J."/>
            <person name="Crossley D.A. 2nd"/>
            <person name="Rhen T."/>
        </authorList>
    </citation>
    <scope>NUCLEOTIDE SEQUENCE [LARGE SCALE GENOMIC DNA]</scope>
    <source>
        <strain evidence="4">KW</strain>
    </source>
</reference>
<gene>
    <name evidence="4" type="ORF">G0U57_013924</name>
</gene>
<dbReference type="Pfam" id="PF03221">
    <property type="entry name" value="HTH_Tnp_Tc5"/>
    <property type="match status" value="1"/>
</dbReference>
<evidence type="ECO:0000256" key="2">
    <source>
        <dbReference type="ARBA" id="ARBA00023242"/>
    </source>
</evidence>
<evidence type="ECO:0000256" key="1">
    <source>
        <dbReference type="ARBA" id="ARBA00023125"/>
    </source>
</evidence>
<dbReference type="GO" id="GO:0003677">
    <property type="term" value="F:DNA binding"/>
    <property type="evidence" value="ECO:0007669"/>
    <property type="project" value="UniProtKB-KW"/>
</dbReference>
<feature type="domain" description="HTH CENPB-type" evidence="3">
    <location>
        <begin position="53"/>
        <end position="112"/>
    </location>
</feature>
<dbReference type="PANTHER" id="PTHR19303">
    <property type="entry name" value="TRANSPOSON"/>
    <property type="match status" value="1"/>
</dbReference>
<dbReference type="Proteomes" id="UP000765507">
    <property type="component" value="Unassembled WGS sequence"/>
</dbReference>
<dbReference type="InterPro" id="IPR006600">
    <property type="entry name" value="HTH_CenpB_DNA-bd_dom"/>
</dbReference>
<dbReference type="PANTHER" id="PTHR19303:SF56">
    <property type="entry name" value="TIGGER TRANSPOSABLE ELEMENT-DERIVED PROTEIN 5"/>
    <property type="match status" value="1"/>
</dbReference>
<feature type="non-terminal residue" evidence="4">
    <location>
        <position position="112"/>
    </location>
</feature>
<dbReference type="InterPro" id="IPR036388">
    <property type="entry name" value="WH-like_DNA-bd_sf"/>
</dbReference>
<accession>A0A8T1T4K8</accession>
<evidence type="ECO:0000259" key="3">
    <source>
        <dbReference type="PROSITE" id="PS51253"/>
    </source>
</evidence>
<dbReference type="Pfam" id="PF04218">
    <property type="entry name" value="CENP-B_N"/>
    <property type="match status" value="1"/>
</dbReference>
<evidence type="ECO:0000313" key="5">
    <source>
        <dbReference type="Proteomes" id="UP000765507"/>
    </source>
</evidence>
<keyword evidence="1" id="KW-0238">DNA-binding</keyword>
<dbReference type="InterPro" id="IPR007889">
    <property type="entry name" value="HTH_Psq"/>
</dbReference>
<sequence>EKLYALDQLKKGKQHTQLARDLGINYSTLRWWKNEEEKLRSLPRILEKETGLQRKKVKFANDERLDSALYQWFVQARSEGVPISGPILKAQAVKFDRLINGNYSKFKASNGW</sequence>
<keyword evidence="2" id="KW-0539">Nucleus</keyword>
<dbReference type="InterPro" id="IPR009057">
    <property type="entry name" value="Homeodomain-like_sf"/>
</dbReference>
<dbReference type="EMBL" id="JAHGAV010000039">
    <property type="protein sequence ID" value="KAG6935897.1"/>
    <property type="molecule type" value="Genomic_DNA"/>
</dbReference>